<comment type="subcellular location">
    <subcellularLocation>
        <location evidence="1">Mitochondrion inner membrane</location>
    </subcellularLocation>
</comment>
<dbReference type="GO" id="GO:0005743">
    <property type="term" value="C:mitochondrial inner membrane"/>
    <property type="evidence" value="ECO:0007669"/>
    <property type="project" value="UniProtKB-SubCell"/>
</dbReference>
<evidence type="ECO:0000313" key="15">
    <source>
        <dbReference type="EMBL" id="CAH7682553.1"/>
    </source>
</evidence>
<dbReference type="Gene3D" id="2.60.15.10">
    <property type="entry name" value="F0F1 ATP synthase delta/epsilon subunit, N-terminal"/>
    <property type="match status" value="1"/>
</dbReference>
<sequence>MFGLKPTSVSRSILKALPRSSAIRPVVARRYATETATPGSDGRLQLSLVLPHETIYQSSAVTQVNISADSGDMGVLANHVASIENLRPGVVEVIETQGESKKWFVSGGFANVHPNNLLTINAVEAFPLEAFSLEAARSGLQDAQKALATGTEEQKAEASVEVEVFEALLAALK</sequence>
<dbReference type="SUPFAM" id="SSF51344">
    <property type="entry name" value="Epsilon subunit of F1F0-ATP synthase N-terminal domain"/>
    <property type="match status" value="1"/>
</dbReference>
<keyword evidence="10" id="KW-0472">Membrane</keyword>
<keyword evidence="9" id="KW-0496">Mitochondrion</keyword>
<evidence type="ECO:0000256" key="3">
    <source>
        <dbReference type="ARBA" id="ARBA00016960"/>
    </source>
</evidence>
<evidence type="ECO:0000256" key="8">
    <source>
        <dbReference type="ARBA" id="ARBA00023065"/>
    </source>
</evidence>
<dbReference type="InterPro" id="IPR001469">
    <property type="entry name" value="ATP_synth_F1_dsu/esu"/>
</dbReference>
<proteinExistence type="inferred from homology"/>
<dbReference type="AlphaFoldDB" id="A0AAV0B8T3"/>
<gene>
    <name evidence="15" type="ORF">PPACK8108_LOCUS15512</name>
</gene>
<evidence type="ECO:0000256" key="10">
    <source>
        <dbReference type="ARBA" id="ARBA00023136"/>
    </source>
</evidence>
<dbReference type="FunFam" id="2.60.15.10:FF:000003">
    <property type="entry name" value="ATP synthase subunit delta, mitochondrial"/>
    <property type="match status" value="1"/>
</dbReference>
<evidence type="ECO:0000259" key="14">
    <source>
        <dbReference type="Pfam" id="PF02823"/>
    </source>
</evidence>
<evidence type="ECO:0000256" key="5">
    <source>
        <dbReference type="ARBA" id="ARBA00022781"/>
    </source>
</evidence>
<dbReference type="PANTHER" id="PTHR13822:SF7">
    <property type="entry name" value="ATP SYNTHASE SUBUNIT DELTA, MITOCHONDRIAL"/>
    <property type="match status" value="1"/>
</dbReference>
<evidence type="ECO:0000313" key="16">
    <source>
        <dbReference type="Proteomes" id="UP001153365"/>
    </source>
</evidence>
<protein>
    <recommendedName>
        <fullName evidence="3">ATP synthase subunit delta, mitochondrial</fullName>
    </recommendedName>
    <alternativeName>
        <fullName evidence="13">F-ATPase delta subunit</fullName>
    </alternativeName>
</protein>
<dbReference type="GO" id="GO:0045259">
    <property type="term" value="C:proton-transporting ATP synthase complex"/>
    <property type="evidence" value="ECO:0007669"/>
    <property type="project" value="UniProtKB-KW"/>
</dbReference>
<evidence type="ECO:0000256" key="13">
    <source>
        <dbReference type="ARBA" id="ARBA00031669"/>
    </source>
</evidence>
<keyword evidence="6" id="KW-0999">Mitochondrion inner membrane</keyword>
<organism evidence="15 16">
    <name type="scientific">Phakopsora pachyrhizi</name>
    <name type="common">Asian soybean rust disease fungus</name>
    <dbReference type="NCBI Taxonomy" id="170000"/>
    <lineage>
        <taxon>Eukaryota</taxon>
        <taxon>Fungi</taxon>
        <taxon>Dikarya</taxon>
        <taxon>Basidiomycota</taxon>
        <taxon>Pucciniomycotina</taxon>
        <taxon>Pucciniomycetes</taxon>
        <taxon>Pucciniales</taxon>
        <taxon>Phakopsoraceae</taxon>
        <taxon>Phakopsora</taxon>
    </lineage>
</organism>
<keyword evidence="12" id="KW-0066">ATP synthesis</keyword>
<dbReference type="EMBL" id="CALTRL010004139">
    <property type="protein sequence ID" value="CAH7682553.1"/>
    <property type="molecule type" value="Genomic_DNA"/>
</dbReference>
<keyword evidence="11" id="KW-0139">CF(1)</keyword>
<evidence type="ECO:0000256" key="7">
    <source>
        <dbReference type="ARBA" id="ARBA00022946"/>
    </source>
</evidence>
<keyword evidence="8" id="KW-0406">Ion transport</keyword>
<comment type="similarity">
    <text evidence="2">Belongs to the ATPase epsilon chain family.</text>
</comment>
<dbReference type="GO" id="GO:0046933">
    <property type="term" value="F:proton-transporting ATP synthase activity, rotational mechanism"/>
    <property type="evidence" value="ECO:0007669"/>
    <property type="project" value="InterPro"/>
</dbReference>
<evidence type="ECO:0000256" key="1">
    <source>
        <dbReference type="ARBA" id="ARBA00004273"/>
    </source>
</evidence>
<keyword evidence="16" id="KW-1185">Reference proteome</keyword>
<comment type="caution">
    <text evidence="15">The sequence shown here is derived from an EMBL/GenBank/DDBJ whole genome shotgun (WGS) entry which is preliminary data.</text>
</comment>
<feature type="domain" description="ATP synthase F1 complex delta/epsilon subunit N-terminal" evidence="14">
    <location>
        <begin position="44"/>
        <end position="120"/>
    </location>
</feature>
<dbReference type="InterPro" id="IPR020546">
    <property type="entry name" value="ATP_synth_F1_dsu/esu_N"/>
</dbReference>
<dbReference type="Pfam" id="PF02823">
    <property type="entry name" value="ATP-synt_DE_N"/>
    <property type="match status" value="1"/>
</dbReference>
<dbReference type="Proteomes" id="UP001153365">
    <property type="component" value="Unassembled WGS sequence"/>
</dbReference>
<evidence type="ECO:0000256" key="9">
    <source>
        <dbReference type="ARBA" id="ARBA00023128"/>
    </source>
</evidence>
<dbReference type="HAMAP" id="MF_00530">
    <property type="entry name" value="ATP_synth_epsil_bac"/>
    <property type="match status" value="1"/>
</dbReference>
<keyword evidence="7" id="KW-0809">Transit peptide</keyword>
<evidence type="ECO:0000256" key="6">
    <source>
        <dbReference type="ARBA" id="ARBA00022792"/>
    </source>
</evidence>
<evidence type="ECO:0000256" key="4">
    <source>
        <dbReference type="ARBA" id="ARBA00022448"/>
    </source>
</evidence>
<name>A0AAV0B8T3_PHAPC</name>
<dbReference type="Gene3D" id="6.10.140.880">
    <property type="match status" value="1"/>
</dbReference>
<evidence type="ECO:0000256" key="2">
    <source>
        <dbReference type="ARBA" id="ARBA00005712"/>
    </source>
</evidence>
<dbReference type="InterPro" id="IPR036771">
    <property type="entry name" value="ATPsynth_dsu/esu_N"/>
</dbReference>
<evidence type="ECO:0000256" key="11">
    <source>
        <dbReference type="ARBA" id="ARBA00023196"/>
    </source>
</evidence>
<dbReference type="PANTHER" id="PTHR13822">
    <property type="entry name" value="ATP SYNTHASE DELTA/EPSILON CHAIN"/>
    <property type="match status" value="1"/>
</dbReference>
<keyword evidence="5" id="KW-0375">Hydrogen ion transport</keyword>
<keyword evidence="4" id="KW-0813">Transport</keyword>
<reference evidence="15" key="1">
    <citation type="submission" date="2022-06" db="EMBL/GenBank/DDBJ databases">
        <authorList>
            <consortium name="SYNGENTA / RWTH Aachen University"/>
        </authorList>
    </citation>
    <scope>NUCLEOTIDE SEQUENCE</scope>
</reference>
<accession>A0AAV0B8T3</accession>
<evidence type="ECO:0000256" key="12">
    <source>
        <dbReference type="ARBA" id="ARBA00023310"/>
    </source>
</evidence>
<dbReference type="CDD" id="cd12152">
    <property type="entry name" value="F1-ATPase_delta"/>
    <property type="match status" value="1"/>
</dbReference>